<gene>
    <name evidence="1" type="ORF">NCTC5047_03144</name>
</gene>
<protein>
    <submittedName>
        <fullName evidence="1">Uncharacterized protein</fullName>
    </submittedName>
</protein>
<reference evidence="1 2" key="1">
    <citation type="submission" date="2018-06" db="EMBL/GenBank/DDBJ databases">
        <authorList>
            <consortium name="Pathogen Informatics"/>
            <person name="Doyle S."/>
        </authorList>
    </citation>
    <scope>NUCLEOTIDE SEQUENCE [LARGE SCALE GENOMIC DNA]</scope>
    <source>
        <strain evidence="1 2">NCTC5047</strain>
    </source>
</reference>
<dbReference type="Proteomes" id="UP000254340">
    <property type="component" value="Unassembled WGS sequence"/>
</dbReference>
<sequence>MIALDCNMRQPNQGFAPGRVREDLQRGNGFVSFFFGTLLRPFQRTAGRHRFQHSIQ</sequence>
<dbReference type="AlphaFoldDB" id="A0A377XFU4"/>
<name>A0A377XFU4_KLEPN</name>
<proteinExistence type="predicted"/>
<organism evidence="1 2">
    <name type="scientific">Klebsiella pneumoniae</name>
    <dbReference type="NCBI Taxonomy" id="573"/>
    <lineage>
        <taxon>Bacteria</taxon>
        <taxon>Pseudomonadati</taxon>
        <taxon>Pseudomonadota</taxon>
        <taxon>Gammaproteobacteria</taxon>
        <taxon>Enterobacterales</taxon>
        <taxon>Enterobacteriaceae</taxon>
        <taxon>Klebsiella/Raoultella group</taxon>
        <taxon>Klebsiella</taxon>
        <taxon>Klebsiella pneumoniae complex</taxon>
    </lineage>
</organism>
<accession>A0A377XFU4</accession>
<evidence type="ECO:0000313" key="2">
    <source>
        <dbReference type="Proteomes" id="UP000254340"/>
    </source>
</evidence>
<evidence type="ECO:0000313" key="1">
    <source>
        <dbReference type="EMBL" id="STT82196.1"/>
    </source>
</evidence>
<dbReference type="EMBL" id="UGLH01000006">
    <property type="protein sequence ID" value="STT82196.1"/>
    <property type="molecule type" value="Genomic_DNA"/>
</dbReference>